<accession>A0ABR0BEJ6</accession>
<dbReference type="SMART" id="SM00355">
    <property type="entry name" value="ZnF_C2H2"/>
    <property type="match status" value="2"/>
</dbReference>
<reference evidence="3 4" key="1">
    <citation type="journal article" date="2024" name="Microbiol. Resour. Announc.">
        <title>Genome annotations for the ascomycete fungi Trichoderma harzianum, Trichoderma aggressivum, and Purpureocillium lilacinum.</title>
        <authorList>
            <person name="Beijen E.P.W."/>
            <person name="Ohm R.A."/>
        </authorList>
    </citation>
    <scope>NUCLEOTIDE SEQUENCE [LARGE SCALE GENOMIC DNA]</scope>
    <source>
        <strain evidence="3 4">CBS 150709</strain>
    </source>
</reference>
<evidence type="ECO:0000313" key="4">
    <source>
        <dbReference type="Proteomes" id="UP001287286"/>
    </source>
</evidence>
<organism evidence="3 4">
    <name type="scientific">Purpureocillium lilacinum</name>
    <name type="common">Paecilomyces lilacinus</name>
    <dbReference type="NCBI Taxonomy" id="33203"/>
    <lineage>
        <taxon>Eukaryota</taxon>
        <taxon>Fungi</taxon>
        <taxon>Dikarya</taxon>
        <taxon>Ascomycota</taxon>
        <taxon>Pezizomycotina</taxon>
        <taxon>Sordariomycetes</taxon>
        <taxon>Hypocreomycetidae</taxon>
        <taxon>Hypocreales</taxon>
        <taxon>Ophiocordycipitaceae</taxon>
        <taxon>Purpureocillium</taxon>
    </lineage>
</organism>
<dbReference type="InterPro" id="IPR013087">
    <property type="entry name" value="Znf_C2H2_type"/>
</dbReference>
<gene>
    <name evidence="3" type="ORF">Purlil1_13259</name>
</gene>
<protein>
    <recommendedName>
        <fullName evidence="2">C2H2-type domain-containing protein</fullName>
    </recommendedName>
</protein>
<evidence type="ECO:0000256" key="1">
    <source>
        <dbReference type="SAM" id="MobiDB-lite"/>
    </source>
</evidence>
<proteinExistence type="predicted"/>
<evidence type="ECO:0000259" key="2">
    <source>
        <dbReference type="PROSITE" id="PS00028"/>
    </source>
</evidence>
<feature type="compositionally biased region" description="Polar residues" evidence="1">
    <location>
        <begin position="275"/>
        <end position="292"/>
    </location>
</feature>
<feature type="region of interest" description="Disordered" evidence="1">
    <location>
        <begin position="155"/>
        <end position="189"/>
    </location>
</feature>
<feature type="region of interest" description="Disordered" evidence="1">
    <location>
        <begin position="272"/>
        <end position="302"/>
    </location>
</feature>
<keyword evidence="4" id="KW-1185">Reference proteome</keyword>
<evidence type="ECO:0000313" key="3">
    <source>
        <dbReference type="EMBL" id="KAK4072810.1"/>
    </source>
</evidence>
<dbReference type="Proteomes" id="UP001287286">
    <property type="component" value="Unassembled WGS sequence"/>
</dbReference>
<dbReference type="EMBL" id="JAWRVI010000189">
    <property type="protein sequence ID" value="KAK4072810.1"/>
    <property type="molecule type" value="Genomic_DNA"/>
</dbReference>
<sequence length="480" mass="53544">MTVNNLTCGQDSGFLPKPGLTKLLEDCRAFVAALEGRLAPTDTAVPIGENRPSKLDIPRKTRCPFEGCTRQDPLPTGQALREHYLSHRTRDTPEVCVYCHEVFRRPAAYITHQYKRHFRETDEIKVAFTKAIVQRLRDESESELNMALQIISANAEKSERSDLTSKLPTKSLDDTRAEDNTPDTQPQLGTLAAGIKGSVVNGYDRGSPDPSCRVSAPVAPGKRPWLEIVQLPEANRTRKRKCLELRREEPAVSAIGQNGPGAEPVAHLVRRSTCDDSPSESPINQYQCATSEGDTRKSGQDGQNDLINRVTQAARASFPYTAEGKTATLKEQISSAVLVKHPHKMATLQQLFRQRTPEDIEDLHRTMFESGVGVDRRNMQVVLGQLWEYLQRSQTYISEEELQLSRSTCMSIEVDLDGDMVLNIKLGRLEGARLLKDWGILAHFRGHFDVGHVAVFDPSWDTIAALEGVNKMSAPEKAMY</sequence>
<feature type="domain" description="C2H2-type" evidence="2">
    <location>
        <begin position="96"/>
        <end position="117"/>
    </location>
</feature>
<name>A0ABR0BEJ6_PURLI</name>
<comment type="caution">
    <text evidence="3">The sequence shown here is derived from an EMBL/GenBank/DDBJ whole genome shotgun (WGS) entry which is preliminary data.</text>
</comment>
<dbReference type="PROSITE" id="PS00028">
    <property type="entry name" value="ZINC_FINGER_C2H2_1"/>
    <property type="match status" value="1"/>
</dbReference>